<reference evidence="1 2" key="1">
    <citation type="submission" date="2020-03" db="EMBL/GenBank/DDBJ databases">
        <title>Two novel Motilibacter sp.</title>
        <authorList>
            <person name="Liu S."/>
        </authorList>
    </citation>
    <scope>NUCLEOTIDE SEQUENCE [LARGE SCALE GENOMIC DNA]</scope>
    <source>
        <strain evidence="1 2">E257</strain>
    </source>
</reference>
<keyword evidence="2" id="KW-1185">Reference proteome</keyword>
<dbReference type="EMBL" id="JAANNP010000003">
    <property type="protein sequence ID" value="NHC13885.1"/>
    <property type="molecule type" value="Genomic_DNA"/>
</dbReference>
<organism evidence="1 2">
    <name type="scientific">Motilibacter deserti</name>
    <dbReference type="NCBI Taxonomy" id="2714956"/>
    <lineage>
        <taxon>Bacteria</taxon>
        <taxon>Bacillati</taxon>
        <taxon>Actinomycetota</taxon>
        <taxon>Actinomycetes</taxon>
        <taxon>Motilibacterales</taxon>
        <taxon>Motilibacteraceae</taxon>
        <taxon>Motilibacter</taxon>
    </lineage>
</organism>
<evidence type="ECO:0000313" key="1">
    <source>
        <dbReference type="EMBL" id="NHC13885.1"/>
    </source>
</evidence>
<accession>A0ABX0GTN0</accession>
<protein>
    <submittedName>
        <fullName evidence="1">Uncharacterized protein</fullName>
    </submittedName>
</protein>
<evidence type="ECO:0000313" key="2">
    <source>
        <dbReference type="Proteomes" id="UP000800981"/>
    </source>
</evidence>
<name>A0ABX0GTN0_9ACTN</name>
<sequence>MHELTDRAALRRLTLAVSVLDGIDLEPYAGGVVLRDGRPLEVAWAELAAVVRGPEGLPSLEPGVPASPARRRLRRHLRLRRALDDPTARDRVRALALPSGSTASPGPGWARTRVLGGAVEVGPGLLGLLPGPELVPVPPVTLAASGRGGDVDDVWTDALEHADAMGELAAERLVREPRLLAPVGHCDVVTLLATRPFRAALAAGCPIGMRAVVVPMRRRGWVDPSQLDPAFAVAAAALVDDDARGFPRPLLVTVDEVVLAAAGGRPAALPLRDVVDLRPARLPTGPGMTS</sequence>
<dbReference type="Proteomes" id="UP000800981">
    <property type="component" value="Unassembled WGS sequence"/>
</dbReference>
<comment type="caution">
    <text evidence="1">The sequence shown here is derived from an EMBL/GenBank/DDBJ whole genome shotgun (WGS) entry which is preliminary data.</text>
</comment>
<proteinExistence type="predicted"/>
<dbReference type="RefSeq" id="WP_166280861.1">
    <property type="nucleotide sequence ID" value="NZ_JAANNP010000003.1"/>
</dbReference>
<gene>
    <name evidence="1" type="ORF">G9H71_08830</name>
</gene>